<keyword evidence="4" id="KW-0677">Repeat</keyword>
<evidence type="ECO:0000256" key="3">
    <source>
        <dbReference type="ARBA" id="ARBA00022692"/>
    </source>
</evidence>
<dbReference type="SMART" id="SM00116">
    <property type="entry name" value="CBS"/>
    <property type="match status" value="2"/>
</dbReference>
<comment type="caution">
    <text evidence="13">The sequence shown here is derived from an EMBL/GenBank/DDBJ whole genome shotgun (WGS) entry which is preliminary data.</text>
</comment>
<evidence type="ECO:0000256" key="9">
    <source>
        <dbReference type="PROSITE-ProRule" id="PRU01193"/>
    </source>
</evidence>
<evidence type="ECO:0000313" key="14">
    <source>
        <dbReference type="Proteomes" id="UP000603434"/>
    </source>
</evidence>
<dbReference type="InterPro" id="IPR046342">
    <property type="entry name" value="CBS_dom_sf"/>
</dbReference>
<name>A0A8J6NJQ5_9BACT</name>
<dbReference type="Proteomes" id="UP000603434">
    <property type="component" value="Unassembled WGS sequence"/>
</dbReference>
<gene>
    <name evidence="13" type="ORF">H8E23_05095</name>
</gene>
<proteinExistence type="predicted"/>
<feature type="transmembrane region" description="Helical" evidence="10">
    <location>
        <begin position="6"/>
        <end position="29"/>
    </location>
</feature>
<dbReference type="Gene3D" id="3.10.580.10">
    <property type="entry name" value="CBS-domain"/>
    <property type="match status" value="1"/>
</dbReference>
<organism evidence="13 14">
    <name type="scientific">Candidatus Desulfatibia profunda</name>
    <dbReference type="NCBI Taxonomy" id="2841695"/>
    <lineage>
        <taxon>Bacteria</taxon>
        <taxon>Pseudomonadati</taxon>
        <taxon>Thermodesulfobacteriota</taxon>
        <taxon>Desulfobacteria</taxon>
        <taxon>Desulfobacterales</taxon>
        <taxon>Desulfobacterales incertae sedis</taxon>
        <taxon>Candidatus Desulfatibia</taxon>
    </lineage>
</organism>
<dbReference type="SUPFAM" id="SSF56176">
    <property type="entry name" value="FAD-binding/transporter-associated domain-like"/>
    <property type="match status" value="1"/>
</dbReference>
<dbReference type="InterPro" id="IPR036318">
    <property type="entry name" value="FAD-bd_PCMH-like_sf"/>
</dbReference>
<dbReference type="Pfam" id="PF01595">
    <property type="entry name" value="CNNM"/>
    <property type="match status" value="1"/>
</dbReference>
<feature type="domain" description="CNNM transmembrane" evidence="12">
    <location>
        <begin position="1"/>
        <end position="217"/>
    </location>
</feature>
<keyword evidence="5 9" id="KW-1133">Transmembrane helix</keyword>
<evidence type="ECO:0000256" key="7">
    <source>
        <dbReference type="ARBA" id="ARBA00023136"/>
    </source>
</evidence>
<feature type="domain" description="CBS" evidence="11">
    <location>
        <begin position="302"/>
        <end position="362"/>
    </location>
</feature>
<dbReference type="Pfam" id="PF00571">
    <property type="entry name" value="CBS"/>
    <property type="match status" value="2"/>
</dbReference>
<feature type="domain" description="CBS" evidence="11">
    <location>
        <begin position="236"/>
        <end position="298"/>
    </location>
</feature>
<dbReference type="EMBL" id="JACNJH010000104">
    <property type="protein sequence ID" value="MBC8360752.1"/>
    <property type="molecule type" value="Genomic_DNA"/>
</dbReference>
<keyword evidence="7 9" id="KW-0472">Membrane</keyword>
<dbReference type="InterPro" id="IPR002550">
    <property type="entry name" value="CNNM"/>
</dbReference>
<evidence type="ECO:0000256" key="8">
    <source>
        <dbReference type="PROSITE-ProRule" id="PRU00703"/>
    </source>
</evidence>
<dbReference type="InterPro" id="IPR051676">
    <property type="entry name" value="UPF0053_domain"/>
</dbReference>
<dbReference type="GO" id="GO:0005886">
    <property type="term" value="C:plasma membrane"/>
    <property type="evidence" value="ECO:0007669"/>
    <property type="project" value="UniProtKB-SubCell"/>
</dbReference>
<dbReference type="PANTHER" id="PTHR43099:SF2">
    <property type="entry name" value="UPF0053 PROTEIN YRKA"/>
    <property type="match status" value="1"/>
</dbReference>
<evidence type="ECO:0000256" key="10">
    <source>
        <dbReference type="SAM" id="Phobius"/>
    </source>
</evidence>
<feature type="transmembrane region" description="Helical" evidence="10">
    <location>
        <begin position="67"/>
        <end position="90"/>
    </location>
</feature>
<sequence>MDSFIFIKLVGVALLIMGNAFFVSAEIALTSARRSRIHQLAQHGDAAAKIVQILHSQPERFYSVTQIGITLMSLGLGAIGIATFTTLLSPLIDFVVAHLSAIIPPAGAQYAVRTTAQVIAFIFISVLHIVGGELAPKVYAFNKPVRTSLVVARTINGLYRLLSSSIWLLNTASNGLLRLFGQKDLAGPSAGHLSISEEELRTILIASESEGILEPEETAMIQGVFDLEEHTVGEIMTPRTKIVGLRKDLTIREFLEIFRKEKHNRYPVYDTYIDNIVGILSIKEVLNHFSAEEGSQKIELPISEIALPPYMVPETKSLSSLLADFKAQRRQMAIVIDEFGGTAGLVTLEDILEEVVGEYEDEFSRTPKLIKTKDKDGKILIDPSIYLEDLEKMIKFSFPSGDYKTLTGLIYQHLDRVPEVGDTLQLPGCKIIVESMQEHRITQVSFERNIVDQAKSSAESGTAGKLPEHS</sequence>
<comment type="subcellular location">
    <subcellularLocation>
        <location evidence="1">Cell membrane</location>
        <topology evidence="1">Multi-pass membrane protein</topology>
    </subcellularLocation>
</comment>
<dbReference type="PANTHER" id="PTHR43099">
    <property type="entry name" value="UPF0053 PROTEIN YRKA"/>
    <property type="match status" value="1"/>
</dbReference>
<dbReference type="FunFam" id="3.10.580.10:FF:000002">
    <property type="entry name" value="Magnesium/cobalt efflux protein CorC"/>
    <property type="match status" value="1"/>
</dbReference>
<dbReference type="Pfam" id="PF03471">
    <property type="entry name" value="CorC_HlyC"/>
    <property type="match status" value="1"/>
</dbReference>
<dbReference type="InterPro" id="IPR016169">
    <property type="entry name" value="FAD-bd_PCMH_sub2"/>
</dbReference>
<dbReference type="CDD" id="cd04590">
    <property type="entry name" value="CBS_pair_CorC_HlyC_assoc"/>
    <property type="match status" value="1"/>
</dbReference>
<dbReference type="AlphaFoldDB" id="A0A8J6NJQ5"/>
<dbReference type="GO" id="GO:0050660">
    <property type="term" value="F:flavin adenine dinucleotide binding"/>
    <property type="evidence" value="ECO:0007669"/>
    <property type="project" value="InterPro"/>
</dbReference>
<evidence type="ECO:0000256" key="5">
    <source>
        <dbReference type="ARBA" id="ARBA00022989"/>
    </source>
</evidence>
<evidence type="ECO:0000259" key="12">
    <source>
        <dbReference type="PROSITE" id="PS51846"/>
    </source>
</evidence>
<reference evidence="13 14" key="1">
    <citation type="submission" date="2020-08" db="EMBL/GenBank/DDBJ databases">
        <title>Bridging the membrane lipid divide: bacteria of the FCB group superphylum have the potential to synthesize archaeal ether lipids.</title>
        <authorList>
            <person name="Villanueva L."/>
            <person name="Von Meijenfeldt F.A.B."/>
            <person name="Westbye A.B."/>
            <person name="Yadav S."/>
            <person name="Hopmans E.C."/>
            <person name="Dutilh B.E."/>
            <person name="Sinninghe Damste J.S."/>
        </authorList>
    </citation>
    <scope>NUCLEOTIDE SEQUENCE [LARGE SCALE GENOMIC DNA]</scope>
    <source>
        <strain evidence="13">NIOZ-UU30</strain>
    </source>
</reference>
<dbReference type="PROSITE" id="PS51846">
    <property type="entry name" value="CNNM"/>
    <property type="match status" value="1"/>
</dbReference>
<dbReference type="Gene3D" id="3.30.465.10">
    <property type="match status" value="1"/>
</dbReference>
<keyword evidence="6 8" id="KW-0129">CBS domain</keyword>
<accession>A0A8J6NJQ5</accession>
<evidence type="ECO:0000256" key="6">
    <source>
        <dbReference type="ARBA" id="ARBA00023122"/>
    </source>
</evidence>
<dbReference type="InterPro" id="IPR000644">
    <property type="entry name" value="CBS_dom"/>
</dbReference>
<protein>
    <submittedName>
        <fullName evidence="13">HlyC/CorC family transporter</fullName>
    </submittedName>
</protein>
<dbReference type="InterPro" id="IPR044751">
    <property type="entry name" value="Ion_transp-like_CBS"/>
</dbReference>
<keyword evidence="3 9" id="KW-0812">Transmembrane</keyword>
<evidence type="ECO:0000256" key="4">
    <source>
        <dbReference type="ARBA" id="ARBA00022737"/>
    </source>
</evidence>
<evidence type="ECO:0000256" key="1">
    <source>
        <dbReference type="ARBA" id="ARBA00004651"/>
    </source>
</evidence>
<dbReference type="SMART" id="SM01091">
    <property type="entry name" value="CorC_HlyC"/>
    <property type="match status" value="1"/>
</dbReference>
<evidence type="ECO:0000313" key="13">
    <source>
        <dbReference type="EMBL" id="MBC8360752.1"/>
    </source>
</evidence>
<keyword evidence="2" id="KW-1003">Cell membrane</keyword>
<evidence type="ECO:0000256" key="2">
    <source>
        <dbReference type="ARBA" id="ARBA00022475"/>
    </source>
</evidence>
<evidence type="ECO:0000259" key="11">
    <source>
        <dbReference type="PROSITE" id="PS51371"/>
    </source>
</evidence>
<dbReference type="SUPFAM" id="SSF54631">
    <property type="entry name" value="CBS-domain pair"/>
    <property type="match status" value="1"/>
</dbReference>
<dbReference type="PROSITE" id="PS51371">
    <property type="entry name" value="CBS"/>
    <property type="match status" value="2"/>
</dbReference>
<dbReference type="InterPro" id="IPR005170">
    <property type="entry name" value="Transptr-assoc_dom"/>
</dbReference>